<comment type="subunit">
    <text evidence="3 16">Monomer.</text>
</comment>
<evidence type="ECO:0000256" key="16">
    <source>
        <dbReference type="RuleBase" id="RU368008"/>
    </source>
</evidence>
<keyword evidence="7" id="KW-0677">Repeat</keyword>
<keyword evidence="8" id="KW-0999">Mitochondrion inner membrane</keyword>
<organism evidence="17 18">
    <name type="scientific">Paramecium tetraurelia</name>
    <dbReference type="NCBI Taxonomy" id="5888"/>
    <lineage>
        <taxon>Eukaryota</taxon>
        <taxon>Sar</taxon>
        <taxon>Alveolata</taxon>
        <taxon>Ciliophora</taxon>
        <taxon>Intramacronucleata</taxon>
        <taxon>Oligohymenophorea</taxon>
        <taxon>Peniculida</taxon>
        <taxon>Parameciidae</taxon>
        <taxon>Paramecium</taxon>
    </lineage>
</organism>
<comment type="catalytic activity">
    <reaction evidence="12">
        <text>ADP(in) + ATP(out) = ADP(out) + ATP(in)</text>
        <dbReference type="Rhea" id="RHEA:34999"/>
        <dbReference type="ChEBI" id="CHEBI:30616"/>
        <dbReference type="ChEBI" id="CHEBI:456216"/>
    </reaction>
    <physiologicalReaction direction="left-to-right" evidence="12">
        <dbReference type="Rhea" id="RHEA:35000"/>
    </physiologicalReaction>
</comment>
<dbReference type="GO" id="GO:0140021">
    <property type="term" value="P:mitochondrial ADP transmembrane transport"/>
    <property type="evidence" value="ECO:0007669"/>
    <property type="project" value="InterPro"/>
</dbReference>
<keyword evidence="11 14" id="KW-0472">Membrane</keyword>
<comment type="subcellular location">
    <subcellularLocation>
        <location evidence="16">Membrane</location>
        <topology evidence="16">Multi-pass membrane protein</topology>
    </subcellularLocation>
    <subcellularLocation>
        <location evidence="1">Mitochondrion inner membrane</location>
        <topology evidence="1">Multi-pass membrane protein</topology>
    </subcellularLocation>
</comment>
<dbReference type="GO" id="GO:0005743">
    <property type="term" value="C:mitochondrial inner membrane"/>
    <property type="evidence" value="ECO:0007669"/>
    <property type="project" value="UniProtKB-SubCell"/>
</dbReference>
<evidence type="ECO:0000256" key="2">
    <source>
        <dbReference type="ARBA" id="ARBA00006375"/>
    </source>
</evidence>
<name>A0BYX2_PARTE</name>
<dbReference type="AlphaFoldDB" id="A0BYX2"/>
<dbReference type="Proteomes" id="UP000000600">
    <property type="component" value="Unassembled WGS sequence"/>
</dbReference>
<dbReference type="OrthoDB" id="270584at2759"/>
<evidence type="ECO:0000256" key="7">
    <source>
        <dbReference type="ARBA" id="ARBA00022737"/>
    </source>
</evidence>
<dbReference type="eggNOG" id="KOG0749">
    <property type="taxonomic scope" value="Eukaryota"/>
</dbReference>
<dbReference type="PROSITE" id="PS51257">
    <property type="entry name" value="PROKAR_LIPOPROTEIN"/>
    <property type="match status" value="1"/>
</dbReference>
<feature type="transmembrane region" description="Helical" evidence="16">
    <location>
        <begin position="82"/>
        <end position="100"/>
    </location>
</feature>
<dbReference type="PANTHER" id="PTHR45635:SF14">
    <property type="entry name" value="ADP_ATP TRANSLOCASE"/>
    <property type="match status" value="1"/>
</dbReference>
<keyword evidence="6 14" id="KW-0812">Transmembrane</keyword>
<evidence type="ECO:0000256" key="5">
    <source>
        <dbReference type="ARBA" id="ARBA00022449"/>
    </source>
</evidence>
<evidence type="ECO:0000256" key="15">
    <source>
        <dbReference type="RuleBase" id="RU000488"/>
    </source>
</evidence>
<evidence type="ECO:0000256" key="14">
    <source>
        <dbReference type="PROSITE-ProRule" id="PRU00282"/>
    </source>
</evidence>
<evidence type="ECO:0000256" key="8">
    <source>
        <dbReference type="ARBA" id="ARBA00022792"/>
    </source>
</evidence>
<accession>A0BYX2</accession>
<dbReference type="GO" id="GO:1990544">
    <property type="term" value="P:mitochondrial ATP transmembrane transport"/>
    <property type="evidence" value="ECO:0007669"/>
    <property type="project" value="InterPro"/>
</dbReference>
<dbReference type="InterPro" id="IPR018108">
    <property type="entry name" value="MCP_transmembrane"/>
</dbReference>
<gene>
    <name evidence="17" type="ORF">GSPATT00033592001</name>
</gene>
<feature type="repeat" description="Solcar" evidence="14">
    <location>
        <begin position="21"/>
        <end position="111"/>
    </location>
</feature>
<evidence type="ECO:0000256" key="6">
    <source>
        <dbReference type="ARBA" id="ARBA00022692"/>
    </source>
</evidence>
<evidence type="ECO:0000256" key="4">
    <source>
        <dbReference type="ARBA" id="ARBA00022448"/>
    </source>
</evidence>
<dbReference type="GeneID" id="5016921"/>
<evidence type="ECO:0000256" key="11">
    <source>
        <dbReference type="ARBA" id="ARBA00023136"/>
    </source>
</evidence>
<keyword evidence="9 16" id="KW-1133">Transmembrane helix</keyword>
<dbReference type="InterPro" id="IPR023395">
    <property type="entry name" value="MCP_dom_sf"/>
</dbReference>
<keyword evidence="5" id="KW-0050">Antiport</keyword>
<feature type="repeat" description="Solcar" evidence="14">
    <location>
        <begin position="122"/>
        <end position="209"/>
    </location>
</feature>
<dbReference type="InterPro" id="IPR002067">
    <property type="entry name" value="MCP"/>
</dbReference>
<dbReference type="Pfam" id="PF00153">
    <property type="entry name" value="Mito_carr"/>
    <property type="match status" value="2"/>
</dbReference>
<dbReference type="SUPFAM" id="SSF103506">
    <property type="entry name" value="Mitochondrial carrier"/>
    <property type="match status" value="1"/>
</dbReference>
<comment type="function">
    <text evidence="13">ADP:ATP antiporter that mediates import of ADP into the mitochondrial matrix for ATP synthesis, and export of ATP out to fuel the cell. Cycles between the cytoplasmic-open state (c-state) and the matrix-open state (m-state): operates by the alternating access mechanism with a single substrate-binding site intermittently exposed to either the cytosolic (c-state) or matrix (m-state) side of the inner mitochondrial membrane.</text>
</comment>
<dbReference type="GO" id="GO:0005471">
    <property type="term" value="F:ATP:ADP antiporter activity"/>
    <property type="evidence" value="ECO:0007669"/>
    <property type="project" value="UniProtKB-UniRule"/>
</dbReference>
<protein>
    <recommendedName>
        <fullName evidence="16">ADP/ATP translocase</fullName>
    </recommendedName>
    <alternativeName>
        <fullName evidence="16">ADP,ATP carrier protein</fullName>
    </alternativeName>
</protein>
<feature type="transmembrane region" description="Helical" evidence="16">
    <location>
        <begin position="21"/>
        <end position="42"/>
    </location>
</feature>
<reference evidence="17 18" key="1">
    <citation type="journal article" date="2006" name="Nature">
        <title>Global trends of whole-genome duplications revealed by the ciliate Paramecium tetraurelia.</title>
        <authorList>
            <consortium name="Genoscope"/>
            <person name="Aury J.-M."/>
            <person name="Jaillon O."/>
            <person name="Duret L."/>
            <person name="Noel B."/>
            <person name="Jubin C."/>
            <person name="Porcel B.M."/>
            <person name="Segurens B."/>
            <person name="Daubin V."/>
            <person name="Anthouard V."/>
            <person name="Aiach N."/>
            <person name="Arnaiz O."/>
            <person name="Billaut A."/>
            <person name="Beisson J."/>
            <person name="Blanc I."/>
            <person name="Bouhouche K."/>
            <person name="Camara F."/>
            <person name="Duharcourt S."/>
            <person name="Guigo R."/>
            <person name="Gogendeau D."/>
            <person name="Katinka M."/>
            <person name="Keller A.-M."/>
            <person name="Kissmehl R."/>
            <person name="Klotz C."/>
            <person name="Koll F."/>
            <person name="Le Moue A."/>
            <person name="Lepere C."/>
            <person name="Malinsky S."/>
            <person name="Nowacki M."/>
            <person name="Nowak J.K."/>
            <person name="Plattner H."/>
            <person name="Poulain J."/>
            <person name="Ruiz F."/>
            <person name="Serrano V."/>
            <person name="Zagulski M."/>
            <person name="Dessen P."/>
            <person name="Betermier M."/>
            <person name="Weissenbach J."/>
            <person name="Scarpelli C."/>
            <person name="Schachter V."/>
            <person name="Sperling L."/>
            <person name="Meyer E."/>
            <person name="Cohen J."/>
            <person name="Wincker P."/>
        </authorList>
    </citation>
    <scope>NUCLEOTIDE SEQUENCE [LARGE SCALE GENOMIC DNA]</scope>
    <source>
        <strain evidence="17 18">Stock d4-2</strain>
    </source>
</reference>
<dbReference type="KEGG" id="ptm:GSPATT00033592001"/>
<evidence type="ECO:0000256" key="10">
    <source>
        <dbReference type="ARBA" id="ARBA00023128"/>
    </source>
</evidence>
<dbReference type="HOGENOM" id="CLU_1279820_0_0_1"/>
<dbReference type="InParanoid" id="A0BYX2"/>
<evidence type="ECO:0000256" key="3">
    <source>
        <dbReference type="ARBA" id="ARBA00011245"/>
    </source>
</evidence>
<proteinExistence type="inferred from homology"/>
<dbReference type="OMA" id="TWLANDA"/>
<dbReference type="InterPro" id="IPR002113">
    <property type="entry name" value="ADT_euk_type"/>
</dbReference>
<sequence length="216" mass="24142">MNDALKRQFLAGVDPQKRPGRFFAGSLLSGGFAGCIGLLILYPLDFSRTRLAADIRKGANERQFKGLMDCLGQIIKTEGFTVIYQGFGISLLSVFVYRALYFGGYDAGKIAIWGDDTTQRNSSMFARLIFAKFVVSTSEILASPLDTVRRMLMIQAGQKTNVEYSGAIDCFAKILSNRGPTVFYRHLSYNWKYISPSLVLVLYDEFKKLVAKDGKH</sequence>
<comment type="similarity">
    <text evidence="2 15">Belongs to the mitochondrial carrier (TC 2.A.29) family.</text>
</comment>
<comment type="caution">
    <text evidence="16">Lacks conserved residue(s) required for the propagation of feature annotation.</text>
</comment>
<dbReference type="Gene3D" id="1.50.40.10">
    <property type="entry name" value="Mitochondrial carrier domain"/>
    <property type="match status" value="1"/>
</dbReference>
<dbReference type="EMBL" id="CT868028">
    <property type="protein sequence ID" value="CAK63739.1"/>
    <property type="molecule type" value="Genomic_DNA"/>
</dbReference>
<dbReference type="PRINTS" id="PR00926">
    <property type="entry name" value="MITOCARRIER"/>
</dbReference>
<dbReference type="PANTHER" id="PTHR45635">
    <property type="entry name" value="ADP,ATP CARRIER PROTEIN 1-RELATED-RELATED"/>
    <property type="match status" value="1"/>
</dbReference>
<keyword evidence="10" id="KW-0496">Mitochondrion</keyword>
<comment type="function">
    <text evidence="16">Catalyzes the exchange of ADP and ATP across the membrane.</text>
</comment>
<evidence type="ECO:0000256" key="1">
    <source>
        <dbReference type="ARBA" id="ARBA00004448"/>
    </source>
</evidence>
<dbReference type="PROSITE" id="PS50920">
    <property type="entry name" value="SOLCAR"/>
    <property type="match status" value="2"/>
</dbReference>
<keyword evidence="4 15" id="KW-0813">Transport</keyword>
<evidence type="ECO:0000313" key="17">
    <source>
        <dbReference type="EMBL" id="CAK63739.1"/>
    </source>
</evidence>
<evidence type="ECO:0000256" key="13">
    <source>
        <dbReference type="ARBA" id="ARBA00045250"/>
    </source>
</evidence>
<evidence type="ECO:0000256" key="9">
    <source>
        <dbReference type="ARBA" id="ARBA00022989"/>
    </source>
</evidence>
<evidence type="ECO:0000313" key="18">
    <source>
        <dbReference type="Proteomes" id="UP000000600"/>
    </source>
</evidence>
<dbReference type="RefSeq" id="XP_001431137.1">
    <property type="nucleotide sequence ID" value="XM_001431100.2"/>
</dbReference>
<keyword evidence="18" id="KW-1185">Reference proteome</keyword>
<evidence type="ECO:0000256" key="12">
    <source>
        <dbReference type="ARBA" id="ARBA00024143"/>
    </source>
</evidence>
<dbReference type="STRING" id="5888.A0BYX2"/>